<evidence type="ECO:0000313" key="2">
    <source>
        <dbReference type="EMBL" id="KAH7076249.1"/>
    </source>
</evidence>
<dbReference type="InterPro" id="IPR010730">
    <property type="entry name" value="HET"/>
</dbReference>
<dbReference type="Proteomes" id="UP000813461">
    <property type="component" value="Unassembled WGS sequence"/>
</dbReference>
<dbReference type="Pfam" id="PF06985">
    <property type="entry name" value="HET"/>
    <property type="match status" value="1"/>
</dbReference>
<keyword evidence="3" id="KW-1185">Reference proteome</keyword>
<feature type="non-terminal residue" evidence="2">
    <location>
        <position position="1"/>
    </location>
</feature>
<dbReference type="OrthoDB" id="3477286at2759"/>
<evidence type="ECO:0000259" key="1">
    <source>
        <dbReference type="Pfam" id="PF06985"/>
    </source>
</evidence>
<organism evidence="2 3">
    <name type="scientific">Paraphoma chrysanthemicola</name>
    <dbReference type="NCBI Taxonomy" id="798071"/>
    <lineage>
        <taxon>Eukaryota</taxon>
        <taxon>Fungi</taxon>
        <taxon>Dikarya</taxon>
        <taxon>Ascomycota</taxon>
        <taxon>Pezizomycotina</taxon>
        <taxon>Dothideomycetes</taxon>
        <taxon>Pleosporomycetidae</taxon>
        <taxon>Pleosporales</taxon>
        <taxon>Pleosporineae</taxon>
        <taxon>Phaeosphaeriaceae</taxon>
        <taxon>Paraphoma</taxon>
    </lineage>
</organism>
<evidence type="ECO:0000313" key="3">
    <source>
        <dbReference type="Proteomes" id="UP000813461"/>
    </source>
</evidence>
<dbReference type="InterPro" id="IPR052895">
    <property type="entry name" value="HetReg/Transcr_Mod"/>
</dbReference>
<dbReference type="PANTHER" id="PTHR24148:SF73">
    <property type="entry name" value="HET DOMAIN PROTEIN (AFU_ORTHOLOGUE AFUA_8G01020)"/>
    <property type="match status" value="1"/>
</dbReference>
<reference evidence="2" key="1">
    <citation type="journal article" date="2021" name="Nat. Commun.">
        <title>Genetic determinants of endophytism in the Arabidopsis root mycobiome.</title>
        <authorList>
            <person name="Mesny F."/>
            <person name="Miyauchi S."/>
            <person name="Thiergart T."/>
            <person name="Pickel B."/>
            <person name="Atanasova L."/>
            <person name="Karlsson M."/>
            <person name="Huettel B."/>
            <person name="Barry K.W."/>
            <person name="Haridas S."/>
            <person name="Chen C."/>
            <person name="Bauer D."/>
            <person name="Andreopoulos W."/>
            <person name="Pangilinan J."/>
            <person name="LaButti K."/>
            <person name="Riley R."/>
            <person name="Lipzen A."/>
            <person name="Clum A."/>
            <person name="Drula E."/>
            <person name="Henrissat B."/>
            <person name="Kohler A."/>
            <person name="Grigoriev I.V."/>
            <person name="Martin F.M."/>
            <person name="Hacquard S."/>
        </authorList>
    </citation>
    <scope>NUCLEOTIDE SEQUENCE</scope>
    <source>
        <strain evidence="2">MPI-SDFR-AT-0120</strain>
    </source>
</reference>
<protein>
    <submittedName>
        <fullName evidence="2">Heterokaryon incompatibility protein-domain-containing protein</fullName>
    </submittedName>
</protein>
<name>A0A8K0VUX7_9PLEO</name>
<feature type="non-terminal residue" evidence="2">
    <location>
        <position position="535"/>
    </location>
</feature>
<comment type="caution">
    <text evidence="2">The sequence shown here is derived from an EMBL/GenBank/DDBJ whole genome shotgun (WGS) entry which is preliminary data.</text>
</comment>
<feature type="domain" description="Heterokaryon incompatibility" evidence="1">
    <location>
        <begin position="66"/>
        <end position="224"/>
    </location>
</feature>
<dbReference type="PANTHER" id="PTHR24148">
    <property type="entry name" value="ANKYRIN REPEAT DOMAIN-CONTAINING PROTEIN 39 HOMOLOG-RELATED"/>
    <property type="match status" value="1"/>
</dbReference>
<gene>
    <name evidence="2" type="ORF">FB567DRAFT_413771</name>
</gene>
<accession>A0A8K0VUX7</accession>
<dbReference type="EMBL" id="JAGMVJ010000019">
    <property type="protein sequence ID" value="KAH7076249.1"/>
    <property type="molecule type" value="Genomic_DNA"/>
</dbReference>
<sequence length="535" mass="61092">TQRKSYDNFYTPQNQQFYATKPYAALEARHIRLLRIHPLQTGEDNHEPIRCELLHNVSLDAMRGKYTTISYCAGDPKQTEAVFLDERPFNAFASLGHALRQARHYWKKYHEHQELLLWADQTCINQSDSSERGEQVSLMGDIYGAGAQVLISLSKEGDQPGGLKWLKNFSNDMIRHHGGVAAKVPLFDTTESECHQASIALDWETFRTTFLSAPWWTRAWVQQELFRASHAVFLLMYDDLKAEHLSVIVDGLCSRGSGKKTLATHDACQTCLFYELSPNPLLQEWRLFCVHFLLKRKHLMRGIHTIDQYPDLLDNIFSLSNTECTASDPRDLIYSCLGYSGRTYGVQPDYSPDISLIDAATQLARNVIEQTGNLDMLTLASRQKILGLQGDHPSWVADWSLPFPFYGRFRLHGVPLFAGILFAFEANGPPFAFEANELGQANRILRVHGILHETLHEDSMLLTDPFYDHLKPGDEVWHLCTANQPYVFRLKGKYRELVGREIDPKAPDGPDPNWIKHVNQLFENNDARIQCISIC</sequence>
<dbReference type="AlphaFoldDB" id="A0A8K0VUX7"/>
<proteinExistence type="predicted"/>